<dbReference type="Proteomes" id="UP000198571">
    <property type="component" value="Unassembled WGS sequence"/>
</dbReference>
<dbReference type="RefSeq" id="WP_177174313.1">
    <property type="nucleotide sequence ID" value="NZ_FOGT01000008.1"/>
</dbReference>
<dbReference type="GO" id="GO:0003677">
    <property type="term" value="F:DNA binding"/>
    <property type="evidence" value="ECO:0007669"/>
    <property type="project" value="UniProtKB-KW"/>
</dbReference>
<dbReference type="InterPro" id="IPR036162">
    <property type="entry name" value="Resolvase-like_N_sf"/>
</dbReference>
<feature type="coiled-coil region" evidence="3">
    <location>
        <begin position="350"/>
        <end position="429"/>
    </location>
</feature>
<reference evidence="6" key="1">
    <citation type="submission" date="2016-10" db="EMBL/GenBank/DDBJ databases">
        <authorList>
            <person name="Varghese N."/>
            <person name="Submissions S."/>
        </authorList>
    </citation>
    <scope>NUCLEOTIDE SEQUENCE [LARGE SCALE GENOMIC DNA]</scope>
    <source>
        <strain evidence="6">S9</strain>
    </source>
</reference>
<proteinExistence type="predicted"/>
<name>A0A1H9ULU5_9BACI</name>
<dbReference type="STRING" id="1601833.SAMN05518684_10830"/>
<dbReference type="AlphaFoldDB" id="A0A1H9ULU5"/>
<dbReference type="Gene3D" id="3.90.1750.20">
    <property type="entry name" value="Putative Large Serine Recombinase, Chain B, Domain 2"/>
    <property type="match status" value="1"/>
</dbReference>
<keyword evidence="2" id="KW-0233">DNA recombination</keyword>
<keyword evidence="6" id="KW-1185">Reference proteome</keyword>
<evidence type="ECO:0000256" key="3">
    <source>
        <dbReference type="SAM" id="Coils"/>
    </source>
</evidence>
<keyword evidence="3" id="KW-0175">Coiled coil</keyword>
<gene>
    <name evidence="5" type="ORF">SAMN05518684_10830</name>
</gene>
<evidence type="ECO:0000256" key="1">
    <source>
        <dbReference type="ARBA" id="ARBA00023125"/>
    </source>
</evidence>
<evidence type="ECO:0000313" key="6">
    <source>
        <dbReference type="Proteomes" id="UP000198571"/>
    </source>
</evidence>
<dbReference type="InterPro" id="IPR050639">
    <property type="entry name" value="SSR_resolvase"/>
</dbReference>
<dbReference type="InterPro" id="IPR006119">
    <property type="entry name" value="Resolv_N"/>
</dbReference>
<dbReference type="SMART" id="SM00857">
    <property type="entry name" value="Resolvase"/>
    <property type="match status" value="1"/>
</dbReference>
<evidence type="ECO:0000313" key="5">
    <source>
        <dbReference type="EMBL" id="SES10319.1"/>
    </source>
</evidence>
<organism evidence="5 6">
    <name type="scientific">Salipaludibacillus aurantiacus</name>
    <dbReference type="NCBI Taxonomy" id="1601833"/>
    <lineage>
        <taxon>Bacteria</taxon>
        <taxon>Bacillati</taxon>
        <taxon>Bacillota</taxon>
        <taxon>Bacilli</taxon>
        <taxon>Bacillales</taxon>
        <taxon>Bacillaceae</taxon>
    </lineage>
</organism>
<dbReference type="InterPro" id="IPR038109">
    <property type="entry name" value="DNA_bind_recomb_sf"/>
</dbReference>
<evidence type="ECO:0000259" key="4">
    <source>
        <dbReference type="SMART" id="SM00857"/>
    </source>
</evidence>
<accession>A0A1H9ULU5</accession>
<evidence type="ECO:0000256" key="2">
    <source>
        <dbReference type="ARBA" id="ARBA00023172"/>
    </source>
</evidence>
<sequence length="473" mass="55176">MRWIKEEPTTKVNVFLRRVSTDNQSLEMQLAADEQYRAKLAEDEYIELNELGVSANKVKLRDREQMVKLISLIERKEVNTIYVYDRSRLTRSFYEYLELVDLFVSNNVEVIFTSTDAGYFPFSYDFLIEGFNGVLIEEEGKGISRRVLDNHRKLPPKKFGYDVLYEHGTKEYVAKPELRESIFALYQAAKKVEGHKDYAEFLLRQSKHLKKEVSDIARILADPFYTGSEIYGKRFSRLAYVEEIIGVDDFKEVQGIIKPYQRVLQENIEERTNENLLPPMCGICKKQMRYRKSKVGESGTYTCRGKGHSKVEVNVDSYNEMLIKYASLMINSLKTEQMDKKAGALVKRMIQKFSEQIIALDNKVKELEIQIATGPPDKIMNLINFEGELNELSAAKVKRKQLRENKLLLENYELNIKQLTSKVQNQVNDTELFHLIPSVVKSCYIHHTTAELNFYYNDYLDTNKLKRMVFDGR</sequence>
<feature type="domain" description="Resolvase/invertase-type recombinase catalytic" evidence="4">
    <location>
        <begin position="13"/>
        <end position="155"/>
    </location>
</feature>
<dbReference type="CDD" id="cd00338">
    <property type="entry name" value="Ser_Recombinase"/>
    <property type="match status" value="1"/>
</dbReference>
<dbReference type="EMBL" id="FOGT01000008">
    <property type="protein sequence ID" value="SES10319.1"/>
    <property type="molecule type" value="Genomic_DNA"/>
</dbReference>
<dbReference type="SUPFAM" id="SSF53041">
    <property type="entry name" value="Resolvase-like"/>
    <property type="match status" value="1"/>
</dbReference>
<dbReference type="PANTHER" id="PTHR30461:SF2">
    <property type="entry name" value="SERINE RECOMBINASE PINE-RELATED"/>
    <property type="match status" value="1"/>
</dbReference>
<keyword evidence="1" id="KW-0238">DNA-binding</keyword>
<dbReference type="Gene3D" id="3.40.50.1390">
    <property type="entry name" value="Resolvase, N-terminal catalytic domain"/>
    <property type="match status" value="1"/>
</dbReference>
<dbReference type="GO" id="GO:0000150">
    <property type="term" value="F:DNA strand exchange activity"/>
    <property type="evidence" value="ECO:0007669"/>
    <property type="project" value="InterPro"/>
</dbReference>
<protein>
    <submittedName>
        <fullName evidence="5">Site-specific DNA recombinase</fullName>
    </submittedName>
</protein>
<dbReference type="Pfam" id="PF00239">
    <property type="entry name" value="Resolvase"/>
    <property type="match status" value="1"/>
</dbReference>
<dbReference type="PANTHER" id="PTHR30461">
    <property type="entry name" value="DNA-INVERTASE FROM LAMBDOID PROPHAGE"/>
    <property type="match status" value="1"/>
</dbReference>